<organism evidence="2 3">
    <name type="scientific">Plakobranchus ocellatus</name>
    <dbReference type="NCBI Taxonomy" id="259542"/>
    <lineage>
        <taxon>Eukaryota</taxon>
        <taxon>Metazoa</taxon>
        <taxon>Spiralia</taxon>
        <taxon>Lophotrochozoa</taxon>
        <taxon>Mollusca</taxon>
        <taxon>Gastropoda</taxon>
        <taxon>Heterobranchia</taxon>
        <taxon>Euthyneura</taxon>
        <taxon>Panpulmonata</taxon>
        <taxon>Sacoglossa</taxon>
        <taxon>Placobranchoidea</taxon>
        <taxon>Plakobranchidae</taxon>
        <taxon>Plakobranchus</taxon>
    </lineage>
</organism>
<feature type="compositionally biased region" description="Basic and acidic residues" evidence="1">
    <location>
        <begin position="63"/>
        <end position="78"/>
    </location>
</feature>
<keyword evidence="3" id="KW-1185">Reference proteome</keyword>
<dbReference type="AlphaFoldDB" id="A0AAV4CF97"/>
<feature type="region of interest" description="Disordered" evidence="1">
    <location>
        <begin position="43"/>
        <end position="78"/>
    </location>
</feature>
<name>A0AAV4CF97_9GAST</name>
<comment type="caution">
    <text evidence="2">The sequence shown here is derived from an EMBL/GenBank/DDBJ whole genome shotgun (WGS) entry which is preliminary data.</text>
</comment>
<reference evidence="2 3" key="1">
    <citation type="journal article" date="2021" name="Elife">
        <title>Chloroplast acquisition without the gene transfer in kleptoplastic sea slugs, Plakobranchus ocellatus.</title>
        <authorList>
            <person name="Maeda T."/>
            <person name="Takahashi S."/>
            <person name="Yoshida T."/>
            <person name="Shimamura S."/>
            <person name="Takaki Y."/>
            <person name="Nagai Y."/>
            <person name="Toyoda A."/>
            <person name="Suzuki Y."/>
            <person name="Arimoto A."/>
            <person name="Ishii H."/>
            <person name="Satoh N."/>
            <person name="Nishiyama T."/>
            <person name="Hasebe M."/>
            <person name="Maruyama T."/>
            <person name="Minagawa J."/>
            <person name="Obokata J."/>
            <person name="Shigenobu S."/>
        </authorList>
    </citation>
    <scope>NUCLEOTIDE SEQUENCE [LARGE SCALE GENOMIC DNA]</scope>
</reference>
<protein>
    <submittedName>
        <fullName evidence="2">Uncharacterized protein</fullName>
    </submittedName>
</protein>
<dbReference type="EMBL" id="BLXT01006181">
    <property type="protein sequence ID" value="GFO29653.1"/>
    <property type="molecule type" value="Genomic_DNA"/>
</dbReference>
<gene>
    <name evidence="2" type="ORF">PoB_005615800</name>
</gene>
<dbReference type="Proteomes" id="UP000735302">
    <property type="component" value="Unassembled WGS sequence"/>
</dbReference>
<evidence type="ECO:0000313" key="2">
    <source>
        <dbReference type="EMBL" id="GFO29653.1"/>
    </source>
</evidence>
<accession>A0AAV4CF97</accession>
<evidence type="ECO:0000313" key="3">
    <source>
        <dbReference type="Proteomes" id="UP000735302"/>
    </source>
</evidence>
<sequence length="113" mass="13011">MELKESMQLKAFLLRGLNTLLHTERERDARFINPNRKAGRLKEALREKGWIDPQSPGNSFQEMDDRKASDSSEPRTKDGTLVALGFKGQFFPNTSKSVLHMKGFPSLFYFMMI</sequence>
<evidence type="ECO:0000256" key="1">
    <source>
        <dbReference type="SAM" id="MobiDB-lite"/>
    </source>
</evidence>
<proteinExistence type="predicted"/>